<dbReference type="InterPro" id="IPR000160">
    <property type="entry name" value="GGDEF_dom"/>
</dbReference>
<organism evidence="3 4">
    <name type="scientific">Desulfopila aestuarii DSM 18488</name>
    <dbReference type="NCBI Taxonomy" id="1121416"/>
    <lineage>
        <taxon>Bacteria</taxon>
        <taxon>Pseudomonadati</taxon>
        <taxon>Thermodesulfobacteriota</taxon>
        <taxon>Desulfobulbia</taxon>
        <taxon>Desulfobulbales</taxon>
        <taxon>Desulfocapsaceae</taxon>
        <taxon>Desulfopila</taxon>
    </lineage>
</organism>
<reference evidence="3 4" key="1">
    <citation type="submission" date="2016-12" db="EMBL/GenBank/DDBJ databases">
        <authorList>
            <person name="Song W.-J."/>
            <person name="Kurnit D.M."/>
        </authorList>
    </citation>
    <scope>NUCLEOTIDE SEQUENCE [LARGE SCALE GENOMIC DNA]</scope>
    <source>
        <strain evidence="3 4">DSM 18488</strain>
    </source>
</reference>
<keyword evidence="1" id="KW-0812">Transmembrane</keyword>
<dbReference type="Gene3D" id="3.30.70.270">
    <property type="match status" value="1"/>
</dbReference>
<dbReference type="Proteomes" id="UP000184603">
    <property type="component" value="Unassembled WGS sequence"/>
</dbReference>
<dbReference type="PANTHER" id="PTHR46663">
    <property type="entry name" value="DIGUANYLATE CYCLASE DGCT-RELATED"/>
    <property type="match status" value="1"/>
</dbReference>
<sequence length="372" mass="42097">MATESKSRNEELNRWNAEHTLDFLYGNAPPSAIGSLAVVLILAYALSSQVALQTLLPWSVSGIVIGIFRLILWWGYQKRKESHLLKFWLNSYRIMTFASGMLNGLAMWLFFEGIPAEYQLLIFFSIVGLTAAASGTHSVDLFTFQLFMYPSCILSILKLVSYGKPTYSALSIMFVFFVLVMGRVGRQTHKTLKENFKLTYSMHYRATHDNLVGLFNREEFENQFEIHLPLTHHGVAMLFLDLDNFKPLNDTLGHQAGDEALKQVADIMLRSVRQDDIVARLGGDEFVTFLFLDDTKEVEKIAQNIIREVNALTFPDEHAYTGLSASIGIAFSQDNNVSFSQLMRLADTACYRSKEEGKNRVTLSCIEPPQMS</sequence>
<dbReference type="NCBIfam" id="TIGR00254">
    <property type="entry name" value="GGDEF"/>
    <property type="match status" value="1"/>
</dbReference>
<dbReference type="Pfam" id="PF00990">
    <property type="entry name" value="GGDEF"/>
    <property type="match status" value="1"/>
</dbReference>
<feature type="transmembrane region" description="Helical" evidence="1">
    <location>
        <begin position="88"/>
        <end position="110"/>
    </location>
</feature>
<keyword evidence="1" id="KW-1133">Transmembrane helix</keyword>
<accession>A0A1M7YAP5</accession>
<evidence type="ECO:0000313" key="4">
    <source>
        <dbReference type="Proteomes" id="UP000184603"/>
    </source>
</evidence>
<dbReference type="GO" id="GO:0003824">
    <property type="term" value="F:catalytic activity"/>
    <property type="evidence" value="ECO:0007669"/>
    <property type="project" value="UniProtKB-ARBA"/>
</dbReference>
<dbReference type="EMBL" id="FRFE01000015">
    <property type="protein sequence ID" value="SHO49690.1"/>
    <property type="molecule type" value="Genomic_DNA"/>
</dbReference>
<evidence type="ECO:0000259" key="2">
    <source>
        <dbReference type="PROSITE" id="PS50887"/>
    </source>
</evidence>
<evidence type="ECO:0000313" key="3">
    <source>
        <dbReference type="EMBL" id="SHO49690.1"/>
    </source>
</evidence>
<dbReference type="InterPro" id="IPR052163">
    <property type="entry name" value="DGC-Regulatory_Protein"/>
</dbReference>
<feature type="transmembrane region" description="Helical" evidence="1">
    <location>
        <begin position="58"/>
        <end position="76"/>
    </location>
</feature>
<dbReference type="InterPro" id="IPR029787">
    <property type="entry name" value="Nucleotide_cyclase"/>
</dbReference>
<dbReference type="SUPFAM" id="SSF55073">
    <property type="entry name" value="Nucleotide cyclase"/>
    <property type="match status" value="1"/>
</dbReference>
<feature type="domain" description="GGDEF" evidence="2">
    <location>
        <begin position="233"/>
        <end position="366"/>
    </location>
</feature>
<dbReference type="PANTHER" id="PTHR46663:SF2">
    <property type="entry name" value="GGDEF DOMAIN-CONTAINING PROTEIN"/>
    <property type="match status" value="1"/>
</dbReference>
<dbReference type="SMART" id="SM00267">
    <property type="entry name" value="GGDEF"/>
    <property type="match status" value="1"/>
</dbReference>
<keyword evidence="1" id="KW-0472">Membrane</keyword>
<feature type="transmembrane region" description="Helical" evidence="1">
    <location>
        <begin position="166"/>
        <end position="184"/>
    </location>
</feature>
<protein>
    <submittedName>
        <fullName evidence="3">Diguanylate cyclase (GGDEF) domain-containing protein</fullName>
    </submittedName>
</protein>
<name>A0A1M7YAP5_9BACT</name>
<dbReference type="FunFam" id="3.30.70.270:FF:000001">
    <property type="entry name" value="Diguanylate cyclase domain protein"/>
    <property type="match status" value="1"/>
</dbReference>
<dbReference type="STRING" id="1121416.SAMN02745220_03013"/>
<dbReference type="CDD" id="cd01949">
    <property type="entry name" value="GGDEF"/>
    <property type="match status" value="1"/>
</dbReference>
<dbReference type="RefSeq" id="WP_073614423.1">
    <property type="nucleotide sequence ID" value="NZ_FRFE01000015.1"/>
</dbReference>
<evidence type="ECO:0000256" key="1">
    <source>
        <dbReference type="SAM" id="Phobius"/>
    </source>
</evidence>
<dbReference type="OrthoDB" id="5512413at2"/>
<dbReference type="AlphaFoldDB" id="A0A1M7YAP5"/>
<dbReference type="InterPro" id="IPR043128">
    <property type="entry name" value="Rev_trsase/Diguanyl_cyclase"/>
</dbReference>
<gene>
    <name evidence="3" type="ORF">SAMN02745220_03013</name>
</gene>
<keyword evidence="4" id="KW-1185">Reference proteome</keyword>
<dbReference type="PROSITE" id="PS50887">
    <property type="entry name" value="GGDEF"/>
    <property type="match status" value="1"/>
</dbReference>
<feature type="transmembrane region" description="Helical" evidence="1">
    <location>
        <begin position="116"/>
        <end position="134"/>
    </location>
</feature>
<feature type="transmembrane region" description="Helical" evidence="1">
    <location>
        <begin position="21"/>
        <end position="46"/>
    </location>
</feature>
<proteinExistence type="predicted"/>